<keyword evidence="1" id="KW-0805">Transcription regulation</keyword>
<sequence length="230" mass="25370">MSTQPETPGAELGGQLTEQERTDLHRVGHRRQVKSGAPIFIEGTRSDNVIIVLAGRVKVFSTARDGTESVLAIRGPGALLGELSAIDEAPRSASVTALEPVELLTVGANEFTAFLRDRPRLMWLLVRMLTARLRDADRKRIEFGVHDTLGRVARRLVELAERHGEPVPEGIRITVPLTQDELASWVGSSREATAKALRALRDRGCLRTQRRTIVVLNLAELRRRGGHLSV</sequence>
<dbReference type="InterPro" id="IPR000595">
    <property type="entry name" value="cNMP-bd_dom"/>
</dbReference>
<dbReference type="CDD" id="cd00038">
    <property type="entry name" value="CAP_ED"/>
    <property type="match status" value="1"/>
</dbReference>
<dbReference type="InterPro" id="IPR018490">
    <property type="entry name" value="cNMP-bd_dom_sf"/>
</dbReference>
<dbReference type="InterPro" id="IPR036388">
    <property type="entry name" value="WH-like_DNA-bd_sf"/>
</dbReference>
<keyword evidence="3" id="KW-0804">Transcription</keyword>
<proteinExistence type="predicted"/>
<feature type="domain" description="HTH crp-type" evidence="5">
    <location>
        <begin position="146"/>
        <end position="219"/>
    </location>
</feature>
<evidence type="ECO:0000256" key="3">
    <source>
        <dbReference type="ARBA" id="ARBA00023163"/>
    </source>
</evidence>
<feature type="domain" description="Cyclic nucleotide-binding" evidence="4">
    <location>
        <begin position="12"/>
        <end position="115"/>
    </location>
</feature>
<accession>A0ABP9RCC7</accession>
<comment type="caution">
    <text evidence="6">The sequence shown here is derived from an EMBL/GenBank/DDBJ whole genome shotgun (WGS) entry which is preliminary data.</text>
</comment>
<dbReference type="Gene3D" id="2.60.120.10">
    <property type="entry name" value="Jelly Rolls"/>
    <property type="match status" value="1"/>
</dbReference>
<dbReference type="RefSeq" id="WP_185059922.1">
    <property type="nucleotide sequence ID" value="NZ_BAABJP010000058.1"/>
</dbReference>
<gene>
    <name evidence="6" type="ORF">GCM10023321_77090</name>
</gene>
<keyword evidence="2" id="KW-0238">DNA-binding</keyword>
<evidence type="ECO:0000259" key="5">
    <source>
        <dbReference type="PROSITE" id="PS51063"/>
    </source>
</evidence>
<reference evidence="7" key="1">
    <citation type="journal article" date="2019" name="Int. J. Syst. Evol. Microbiol.">
        <title>The Global Catalogue of Microorganisms (GCM) 10K type strain sequencing project: providing services to taxonomists for standard genome sequencing and annotation.</title>
        <authorList>
            <consortium name="The Broad Institute Genomics Platform"/>
            <consortium name="The Broad Institute Genome Sequencing Center for Infectious Disease"/>
            <person name="Wu L."/>
            <person name="Ma J."/>
        </authorList>
    </citation>
    <scope>NUCLEOTIDE SEQUENCE [LARGE SCALE GENOMIC DNA]</scope>
    <source>
        <strain evidence="7">JCM 18303</strain>
    </source>
</reference>
<dbReference type="SMART" id="SM00100">
    <property type="entry name" value="cNMP"/>
    <property type="match status" value="1"/>
</dbReference>
<dbReference type="PANTHER" id="PTHR24567">
    <property type="entry name" value="CRP FAMILY TRANSCRIPTIONAL REGULATORY PROTEIN"/>
    <property type="match status" value="1"/>
</dbReference>
<evidence type="ECO:0000256" key="1">
    <source>
        <dbReference type="ARBA" id="ARBA00023015"/>
    </source>
</evidence>
<dbReference type="Pfam" id="PF00027">
    <property type="entry name" value="cNMP_binding"/>
    <property type="match status" value="1"/>
</dbReference>
<evidence type="ECO:0000313" key="6">
    <source>
        <dbReference type="EMBL" id="GAA5174066.1"/>
    </source>
</evidence>
<dbReference type="PROSITE" id="PS51063">
    <property type="entry name" value="HTH_CRP_2"/>
    <property type="match status" value="1"/>
</dbReference>
<keyword evidence="7" id="KW-1185">Reference proteome</keyword>
<dbReference type="EMBL" id="BAABJP010000058">
    <property type="protein sequence ID" value="GAA5174066.1"/>
    <property type="molecule type" value="Genomic_DNA"/>
</dbReference>
<dbReference type="PROSITE" id="PS50042">
    <property type="entry name" value="CNMP_BINDING_3"/>
    <property type="match status" value="1"/>
</dbReference>
<dbReference type="SUPFAM" id="SSF46785">
    <property type="entry name" value="Winged helix' DNA-binding domain"/>
    <property type="match status" value="1"/>
</dbReference>
<name>A0ABP9RCC7_9PSEU</name>
<dbReference type="InterPro" id="IPR012318">
    <property type="entry name" value="HTH_CRP"/>
</dbReference>
<dbReference type="InterPro" id="IPR050397">
    <property type="entry name" value="Env_Response_Regulators"/>
</dbReference>
<dbReference type="InterPro" id="IPR014710">
    <property type="entry name" value="RmlC-like_jellyroll"/>
</dbReference>
<dbReference type="SUPFAM" id="SSF51206">
    <property type="entry name" value="cAMP-binding domain-like"/>
    <property type="match status" value="1"/>
</dbReference>
<organism evidence="6 7">
    <name type="scientific">Pseudonocardia eucalypti</name>
    <dbReference type="NCBI Taxonomy" id="648755"/>
    <lineage>
        <taxon>Bacteria</taxon>
        <taxon>Bacillati</taxon>
        <taxon>Actinomycetota</taxon>
        <taxon>Actinomycetes</taxon>
        <taxon>Pseudonocardiales</taxon>
        <taxon>Pseudonocardiaceae</taxon>
        <taxon>Pseudonocardia</taxon>
    </lineage>
</organism>
<dbReference type="Proteomes" id="UP001428817">
    <property type="component" value="Unassembled WGS sequence"/>
</dbReference>
<dbReference type="PANTHER" id="PTHR24567:SF74">
    <property type="entry name" value="HTH-TYPE TRANSCRIPTIONAL REGULATOR ARCR"/>
    <property type="match status" value="1"/>
</dbReference>
<dbReference type="Gene3D" id="1.10.10.10">
    <property type="entry name" value="Winged helix-like DNA-binding domain superfamily/Winged helix DNA-binding domain"/>
    <property type="match status" value="1"/>
</dbReference>
<evidence type="ECO:0000259" key="4">
    <source>
        <dbReference type="PROSITE" id="PS50042"/>
    </source>
</evidence>
<evidence type="ECO:0000256" key="2">
    <source>
        <dbReference type="ARBA" id="ARBA00023125"/>
    </source>
</evidence>
<evidence type="ECO:0000313" key="7">
    <source>
        <dbReference type="Proteomes" id="UP001428817"/>
    </source>
</evidence>
<protein>
    <submittedName>
        <fullName evidence="6">Crp/Fnr family transcriptional regulator</fullName>
    </submittedName>
</protein>
<dbReference type="SMART" id="SM00419">
    <property type="entry name" value="HTH_CRP"/>
    <property type="match status" value="1"/>
</dbReference>
<dbReference type="Pfam" id="PF13545">
    <property type="entry name" value="HTH_Crp_2"/>
    <property type="match status" value="1"/>
</dbReference>
<dbReference type="InterPro" id="IPR036390">
    <property type="entry name" value="WH_DNA-bd_sf"/>
</dbReference>